<evidence type="ECO:0000313" key="1">
    <source>
        <dbReference type="EMBL" id="MBA0803898.1"/>
    </source>
</evidence>
<organism evidence="1 2">
    <name type="scientific">Gossypium harknessii</name>
    <dbReference type="NCBI Taxonomy" id="34285"/>
    <lineage>
        <taxon>Eukaryota</taxon>
        <taxon>Viridiplantae</taxon>
        <taxon>Streptophyta</taxon>
        <taxon>Embryophyta</taxon>
        <taxon>Tracheophyta</taxon>
        <taxon>Spermatophyta</taxon>
        <taxon>Magnoliopsida</taxon>
        <taxon>eudicotyledons</taxon>
        <taxon>Gunneridae</taxon>
        <taxon>Pentapetalae</taxon>
        <taxon>rosids</taxon>
        <taxon>malvids</taxon>
        <taxon>Malvales</taxon>
        <taxon>Malvaceae</taxon>
        <taxon>Malvoideae</taxon>
        <taxon>Gossypium</taxon>
    </lineage>
</organism>
<dbReference type="OrthoDB" id="10474139at2759"/>
<reference evidence="1 2" key="1">
    <citation type="journal article" date="2019" name="Genome Biol. Evol.">
        <title>Insights into the evolution of the New World diploid cottons (Gossypium, subgenus Houzingenia) based on genome sequencing.</title>
        <authorList>
            <person name="Grover C.E."/>
            <person name="Arick M.A. 2nd"/>
            <person name="Thrash A."/>
            <person name="Conover J.L."/>
            <person name="Sanders W.S."/>
            <person name="Peterson D.G."/>
            <person name="Frelichowski J.E."/>
            <person name="Scheffler J.A."/>
            <person name="Scheffler B.E."/>
            <person name="Wendel J.F."/>
        </authorList>
    </citation>
    <scope>NUCLEOTIDE SEQUENCE [LARGE SCALE GENOMIC DNA]</scope>
    <source>
        <strain evidence="1">0</strain>
        <tissue evidence="1">Leaf</tissue>
    </source>
</reference>
<sequence>MWCNWVKRSFYNLIKRFYVAGLCLSYKKSVVVLNLLFRSCLVSDSYPKVETWKARTSRVGTFKGRSLCVAMSWLDTGFALRNAVALWETPCRSWFLVWPDACLSRLSVTEEFGM</sequence>
<dbReference type="EMBL" id="JABFAD010000007">
    <property type="protein sequence ID" value="MBA0803898.1"/>
    <property type="molecule type" value="Genomic_DNA"/>
</dbReference>
<proteinExistence type="predicted"/>
<name>A0A7J9H2R8_9ROSI</name>
<dbReference type="AlphaFoldDB" id="A0A7J9H2R8"/>
<dbReference type="Proteomes" id="UP000593560">
    <property type="component" value="Unassembled WGS sequence"/>
</dbReference>
<gene>
    <name evidence="1" type="ORF">Gohar_014060</name>
</gene>
<protein>
    <submittedName>
        <fullName evidence="1">Uncharacterized protein</fullName>
    </submittedName>
</protein>
<accession>A0A7J9H2R8</accession>
<evidence type="ECO:0000313" key="2">
    <source>
        <dbReference type="Proteomes" id="UP000593560"/>
    </source>
</evidence>
<keyword evidence="2" id="KW-1185">Reference proteome</keyword>
<comment type="caution">
    <text evidence="1">The sequence shown here is derived from an EMBL/GenBank/DDBJ whole genome shotgun (WGS) entry which is preliminary data.</text>
</comment>